<evidence type="ECO:0000313" key="4">
    <source>
        <dbReference type="Proteomes" id="UP001596012"/>
    </source>
</evidence>
<gene>
    <name evidence="3" type="ORF">ACFPH6_03710</name>
</gene>
<keyword evidence="2" id="KW-0472">Membrane</keyword>
<dbReference type="RefSeq" id="WP_386337174.1">
    <property type="nucleotide sequence ID" value="NZ_JBHSFG010000008.1"/>
</dbReference>
<evidence type="ECO:0000256" key="1">
    <source>
        <dbReference type="SAM" id="MobiDB-lite"/>
    </source>
</evidence>
<organism evidence="3 4">
    <name type="scientific">Streptomyces xiangluensis</name>
    <dbReference type="NCBI Taxonomy" id="2665720"/>
    <lineage>
        <taxon>Bacteria</taxon>
        <taxon>Bacillati</taxon>
        <taxon>Actinomycetota</taxon>
        <taxon>Actinomycetes</taxon>
        <taxon>Kitasatosporales</taxon>
        <taxon>Streptomycetaceae</taxon>
        <taxon>Streptomyces</taxon>
    </lineage>
</organism>
<protein>
    <submittedName>
        <fullName evidence="3">Uncharacterized protein</fullName>
    </submittedName>
</protein>
<keyword evidence="2" id="KW-1133">Transmembrane helix</keyword>
<accession>A0ABV8YEH9</accession>
<dbReference type="EMBL" id="JBHSFG010000008">
    <property type="protein sequence ID" value="MFC4463708.1"/>
    <property type="molecule type" value="Genomic_DNA"/>
</dbReference>
<sequence>MTHRARRKEPDTSLGSSAGARGRDAIPGRGAFLEFLGLTLATGAFVLFVVRPEVFEALVHTLVTGTPGLVP</sequence>
<proteinExistence type="predicted"/>
<name>A0ABV8YEH9_9ACTN</name>
<dbReference type="Proteomes" id="UP001596012">
    <property type="component" value="Unassembled WGS sequence"/>
</dbReference>
<evidence type="ECO:0000256" key="2">
    <source>
        <dbReference type="SAM" id="Phobius"/>
    </source>
</evidence>
<comment type="caution">
    <text evidence="3">The sequence shown here is derived from an EMBL/GenBank/DDBJ whole genome shotgun (WGS) entry which is preliminary data.</text>
</comment>
<evidence type="ECO:0000313" key="3">
    <source>
        <dbReference type="EMBL" id="MFC4463708.1"/>
    </source>
</evidence>
<reference evidence="4" key="1">
    <citation type="journal article" date="2019" name="Int. J. Syst. Evol. Microbiol.">
        <title>The Global Catalogue of Microorganisms (GCM) 10K type strain sequencing project: providing services to taxonomists for standard genome sequencing and annotation.</title>
        <authorList>
            <consortium name="The Broad Institute Genomics Platform"/>
            <consortium name="The Broad Institute Genome Sequencing Center for Infectious Disease"/>
            <person name="Wu L."/>
            <person name="Ma J."/>
        </authorList>
    </citation>
    <scope>NUCLEOTIDE SEQUENCE [LARGE SCALE GENOMIC DNA]</scope>
    <source>
        <strain evidence="4">DT43</strain>
    </source>
</reference>
<keyword evidence="4" id="KW-1185">Reference proteome</keyword>
<feature type="transmembrane region" description="Helical" evidence="2">
    <location>
        <begin position="31"/>
        <end position="50"/>
    </location>
</feature>
<feature type="region of interest" description="Disordered" evidence="1">
    <location>
        <begin position="1"/>
        <end position="25"/>
    </location>
</feature>
<keyword evidence="2" id="KW-0812">Transmembrane</keyword>